<dbReference type="Pfam" id="PF03403">
    <property type="entry name" value="PAF-AH_p_II"/>
    <property type="match status" value="1"/>
</dbReference>
<keyword evidence="5" id="KW-1185">Reference proteome</keyword>
<comment type="caution">
    <text evidence="4">The sequence shown here is derived from an EMBL/GenBank/DDBJ whole genome shotgun (WGS) entry which is preliminary data.</text>
</comment>
<dbReference type="EMBL" id="JBIAZU010000008">
    <property type="protein sequence ID" value="MFF5296359.1"/>
    <property type="molecule type" value="Genomic_DNA"/>
</dbReference>
<evidence type="ECO:0000313" key="4">
    <source>
        <dbReference type="EMBL" id="MFF5296359.1"/>
    </source>
</evidence>
<sequence length="360" mass="37227">MSLKRAGAATAAVVVLLICAYGGFLRHRSRHEVSVAPPGPYLVGRGSQEIADRSRTDELSPLGGNPRVLSVWFWYPAAAAGPQSAYAPGAWAGMHRFGWGQTSFSRVRTGTYDDAPFAAGSFPLVVLLPGMGFSAPQYQALAAGLASRGYIVAGVTPTYSANLSVIAGHAVRASAAGDPSDLSGPAGDRLVAVWAADARFAAQQAGVLLGVHVNRNKVAYVGHSFGGAAALEACSGDSACVGAADLDGTPYGAVVQGGLRKPLLLLSSGKDGADQERSAQTLFAASGPAAWAYSITGARHFDFTDYAAYWLAAPVRAVLPLGNPRTLAITGTFLAAFLAEGDSFRPPSMDGVRRADMLDR</sequence>
<reference evidence="4 5" key="1">
    <citation type="submission" date="2024-10" db="EMBL/GenBank/DDBJ databases">
        <title>The Natural Products Discovery Center: Release of the First 8490 Sequenced Strains for Exploring Actinobacteria Biosynthetic Diversity.</title>
        <authorList>
            <person name="Kalkreuter E."/>
            <person name="Kautsar S.A."/>
            <person name="Yang D."/>
            <person name="Bader C.D."/>
            <person name="Teijaro C.N."/>
            <person name="Fluegel L."/>
            <person name="Davis C.M."/>
            <person name="Simpson J.R."/>
            <person name="Lauterbach L."/>
            <person name="Steele A.D."/>
            <person name="Gui C."/>
            <person name="Meng S."/>
            <person name="Li G."/>
            <person name="Viehrig K."/>
            <person name="Ye F."/>
            <person name="Su P."/>
            <person name="Kiefer A.F."/>
            <person name="Nichols A."/>
            <person name="Cepeda A.J."/>
            <person name="Yan W."/>
            <person name="Fan B."/>
            <person name="Jiang Y."/>
            <person name="Adhikari A."/>
            <person name="Zheng C.-J."/>
            <person name="Schuster L."/>
            <person name="Cowan T.M."/>
            <person name="Smanski M.J."/>
            <person name="Chevrette M.G."/>
            <person name="De Carvalho L.P.S."/>
            <person name="Shen B."/>
        </authorList>
    </citation>
    <scope>NUCLEOTIDE SEQUENCE [LARGE SCALE GENOMIC DNA]</scope>
    <source>
        <strain evidence="4 5">NPDC000087</strain>
    </source>
</reference>
<name>A0ABW6WSS9_9ACTN</name>
<dbReference type="PANTHER" id="PTHR10272:SF0">
    <property type="entry name" value="PLATELET-ACTIVATING FACTOR ACETYLHYDROLASE"/>
    <property type="match status" value="1"/>
</dbReference>
<keyword evidence="1 4" id="KW-0378">Hydrolase</keyword>
<organism evidence="4 5">
    <name type="scientific">Paractinoplanes globisporus</name>
    <dbReference type="NCBI Taxonomy" id="113565"/>
    <lineage>
        <taxon>Bacteria</taxon>
        <taxon>Bacillati</taxon>
        <taxon>Actinomycetota</taxon>
        <taxon>Actinomycetes</taxon>
        <taxon>Micromonosporales</taxon>
        <taxon>Micromonosporaceae</taxon>
        <taxon>Paractinoplanes</taxon>
    </lineage>
</organism>
<evidence type="ECO:0000256" key="2">
    <source>
        <dbReference type="ARBA" id="ARBA00022963"/>
    </source>
</evidence>
<protein>
    <submittedName>
        <fullName evidence="4">Alpha/beta hydrolase</fullName>
    </submittedName>
</protein>
<keyword evidence="3" id="KW-0443">Lipid metabolism</keyword>
<dbReference type="PANTHER" id="PTHR10272">
    <property type="entry name" value="PLATELET-ACTIVATING FACTOR ACETYLHYDROLASE"/>
    <property type="match status" value="1"/>
</dbReference>
<proteinExistence type="predicted"/>
<dbReference type="Gene3D" id="3.40.50.1820">
    <property type="entry name" value="alpha/beta hydrolase"/>
    <property type="match status" value="1"/>
</dbReference>
<evidence type="ECO:0000256" key="3">
    <source>
        <dbReference type="ARBA" id="ARBA00023098"/>
    </source>
</evidence>
<dbReference type="InterPro" id="IPR029058">
    <property type="entry name" value="AB_hydrolase_fold"/>
</dbReference>
<keyword evidence="2" id="KW-0442">Lipid degradation</keyword>
<gene>
    <name evidence="4" type="ORF">ACFY35_43565</name>
</gene>
<evidence type="ECO:0000313" key="5">
    <source>
        <dbReference type="Proteomes" id="UP001602245"/>
    </source>
</evidence>
<dbReference type="Proteomes" id="UP001602245">
    <property type="component" value="Unassembled WGS sequence"/>
</dbReference>
<evidence type="ECO:0000256" key="1">
    <source>
        <dbReference type="ARBA" id="ARBA00022801"/>
    </source>
</evidence>
<dbReference type="RefSeq" id="WP_020517129.1">
    <property type="nucleotide sequence ID" value="NZ_JBIAZU010000008.1"/>
</dbReference>
<accession>A0ABW6WSS9</accession>
<dbReference type="SUPFAM" id="SSF53474">
    <property type="entry name" value="alpha/beta-Hydrolases"/>
    <property type="match status" value="1"/>
</dbReference>
<dbReference type="GO" id="GO:0016787">
    <property type="term" value="F:hydrolase activity"/>
    <property type="evidence" value="ECO:0007669"/>
    <property type="project" value="UniProtKB-KW"/>
</dbReference>